<organism evidence="3 4">
    <name type="scientific">Aetokthonos hydrillicola Thurmond2011</name>
    <dbReference type="NCBI Taxonomy" id="2712845"/>
    <lineage>
        <taxon>Bacteria</taxon>
        <taxon>Bacillati</taxon>
        <taxon>Cyanobacteriota</taxon>
        <taxon>Cyanophyceae</taxon>
        <taxon>Nostocales</taxon>
        <taxon>Hapalosiphonaceae</taxon>
        <taxon>Aetokthonos</taxon>
    </lineage>
</organism>
<accession>A0AAP5IGJ8</accession>
<comment type="caution">
    <text evidence="3">The sequence shown here is derived from an EMBL/GenBank/DDBJ whole genome shotgun (WGS) entry which is preliminary data.</text>
</comment>
<comment type="caution">
    <text evidence="1">Lacks conserved residue(s) required for the propagation of feature annotation.</text>
</comment>
<dbReference type="GO" id="GO:0000160">
    <property type="term" value="P:phosphorelay signal transduction system"/>
    <property type="evidence" value="ECO:0007669"/>
    <property type="project" value="InterPro"/>
</dbReference>
<dbReference type="Proteomes" id="UP000667802">
    <property type="component" value="Unassembled WGS sequence"/>
</dbReference>
<reference evidence="4" key="1">
    <citation type="journal article" date="2021" name="Science">
        <title>Hunting the eagle killer: A cyanobacterial neurotoxin causes vacuolar myelinopathy.</title>
        <authorList>
            <person name="Breinlinger S."/>
            <person name="Phillips T.J."/>
            <person name="Haram B.N."/>
            <person name="Mares J."/>
            <person name="Martinez Yerena J.A."/>
            <person name="Hrouzek P."/>
            <person name="Sobotka R."/>
            <person name="Henderson W.M."/>
            <person name="Schmieder P."/>
            <person name="Williams S.M."/>
            <person name="Lauderdale J.D."/>
            <person name="Wilde H.D."/>
            <person name="Gerrin W."/>
            <person name="Kust A."/>
            <person name="Washington J.W."/>
            <person name="Wagner C."/>
            <person name="Geier B."/>
            <person name="Liebeke M."/>
            <person name="Enke H."/>
            <person name="Niedermeyer T.H.J."/>
            <person name="Wilde S.B."/>
        </authorList>
    </citation>
    <scope>NUCLEOTIDE SEQUENCE [LARGE SCALE GENOMIC DNA]</scope>
    <source>
        <strain evidence="4">Thurmond2011</strain>
    </source>
</reference>
<dbReference type="InterPro" id="IPR011006">
    <property type="entry name" value="CheY-like_superfamily"/>
</dbReference>
<dbReference type="EMBL" id="JAALHA020000031">
    <property type="protein sequence ID" value="MDR9900204.1"/>
    <property type="molecule type" value="Genomic_DNA"/>
</dbReference>
<evidence type="ECO:0000259" key="2">
    <source>
        <dbReference type="PROSITE" id="PS50110"/>
    </source>
</evidence>
<dbReference type="SUPFAM" id="SSF52172">
    <property type="entry name" value="CheY-like"/>
    <property type="match status" value="1"/>
</dbReference>
<sequence length="36" mass="4006">MDILIVEDEAEIAQLIQLTLEKEGFSCQISRDGILA</sequence>
<evidence type="ECO:0000313" key="4">
    <source>
        <dbReference type="Proteomes" id="UP000667802"/>
    </source>
</evidence>
<dbReference type="AlphaFoldDB" id="A0AAP5IGJ8"/>
<keyword evidence="4" id="KW-1185">Reference proteome</keyword>
<dbReference type="Gene3D" id="3.40.50.2300">
    <property type="match status" value="1"/>
</dbReference>
<name>A0AAP5IGJ8_9CYAN</name>
<protein>
    <submittedName>
        <fullName evidence="3">DNA-binding response regulator</fullName>
    </submittedName>
</protein>
<dbReference type="GO" id="GO:0003677">
    <property type="term" value="F:DNA binding"/>
    <property type="evidence" value="ECO:0007669"/>
    <property type="project" value="UniProtKB-KW"/>
</dbReference>
<evidence type="ECO:0000313" key="3">
    <source>
        <dbReference type="EMBL" id="MDR9900204.1"/>
    </source>
</evidence>
<keyword evidence="3" id="KW-0238">DNA-binding</keyword>
<feature type="non-terminal residue" evidence="3">
    <location>
        <position position="36"/>
    </location>
</feature>
<gene>
    <name evidence="3" type="ORF">G7B40_037490</name>
</gene>
<feature type="domain" description="Response regulatory" evidence="2">
    <location>
        <begin position="2"/>
        <end position="36"/>
    </location>
</feature>
<dbReference type="PROSITE" id="PS50110">
    <property type="entry name" value="RESPONSE_REGULATORY"/>
    <property type="match status" value="1"/>
</dbReference>
<evidence type="ECO:0000256" key="1">
    <source>
        <dbReference type="PROSITE-ProRule" id="PRU00169"/>
    </source>
</evidence>
<proteinExistence type="predicted"/>
<dbReference type="InterPro" id="IPR001789">
    <property type="entry name" value="Sig_transdc_resp-reg_receiver"/>
</dbReference>